<dbReference type="AlphaFoldDB" id="M7ZMN6"/>
<evidence type="ECO:0000313" key="1">
    <source>
        <dbReference type="EMBL" id="EMS60916.1"/>
    </source>
</evidence>
<protein>
    <submittedName>
        <fullName evidence="1">Uncharacterized protein</fullName>
    </submittedName>
</protein>
<reference evidence="1" key="1">
    <citation type="journal article" date="2013" name="Nature">
        <title>Draft genome of the wheat A-genome progenitor Triticum urartu.</title>
        <authorList>
            <person name="Ling H.Q."/>
            <person name="Zhao S."/>
            <person name="Liu D."/>
            <person name="Wang J."/>
            <person name="Sun H."/>
            <person name="Zhang C."/>
            <person name="Fan H."/>
            <person name="Li D."/>
            <person name="Dong L."/>
            <person name="Tao Y."/>
            <person name="Gao C."/>
            <person name="Wu H."/>
            <person name="Li Y."/>
            <person name="Cui Y."/>
            <person name="Guo X."/>
            <person name="Zheng S."/>
            <person name="Wang B."/>
            <person name="Yu K."/>
            <person name="Liang Q."/>
            <person name="Yang W."/>
            <person name="Lou X."/>
            <person name="Chen J."/>
            <person name="Feng M."/>
            <person name="Jian J."/>
            <person name="Zhang X."/>
            <person name="Luo G."/>
            <person name="Jiang Y."/>
            <person name="Liu J."/>
            <person name="Wang Z."/>
            <person name="Sha Y."/>
            <person name="Zhang B."/>
            <person name="Wu H."/>
            <person name="Tang D."/>
            <person name="Shen Q."/>
            <person name="Xue P."/>
            <person name="Zou S."/>
            <person name="Wang X."/>
            <person name="Liu X."/>
            <person name="Wang F."/>
            <person name="Yang Y."/>
            <person name="An X."/>
            <person name="Dong Z."/>
            <person name="Zhang K."/>
            <person name="Zhang X."/>
            <person name="Luo M.C."/>
            <person name="Dvorak J."/>
            <person name="Tong Y."/>
            <person name="Wang J."/>
            <person name="Yang H."/>
            <person name="Li Z."/>
            <person name="Wang D."/>
            <person name="Zhang A."/>
            <person name="Wang J."/>
        </authorList>
    </citation>
    <scope>NUCLEOTIDE SEQUENCE</scope>
</reference>
<name>M7ZMN6_TRIUA</name>
<gene>
    <name evidence="1" type="ORF">TRIUR3_12129</name>
</gene>
<sequence length="256" mass="26482">MAWLTFALHGVTTMVVSPLGHEGGKRMGGLSPPRGLGLSESSMPTTAIPTSEVTTQFQGFGVKTLVRLSWSMVVAPGHNPLEGVIVKSRSLSVTHALGWLPTAVSVEPRRDPLIARLPGVHQGKNQEGAHEVMKRASGLKAGVTRHGCPPGYSGVIVYPLSELENELLNPMGAESEPQAVVVGGPVAVIGQPPQDEVPVEEGEIPEVGGGPGLPIGQPPQDEVPVEEGEIPEVGGPGVPIGPLQELEGVVHEGGAL</sequence>
<organism evidence="1">
    <name type="scientific">Triticum urartu</name>
    <name type="common">Red wild einkorn</name>
    <name type="synonym">Crithodium urartu</name>
    <dbReference type="NCBI Taxonomy" id="4572"/>
    <lineage>
        <taxon>Eukaryota</taxon>
        <taxon>Viridiplantae</taxon>
        <taxon>Streptophyta</taxon>
        <taxon>Embryophyta</taxon>
        <taxon>Tracheophyta</taxon>
        <taxon>Spermatophyta</taxon>
        <taxon>Magnoliopsida</taxon>
        <taxon>Liliopsida</taxon>
        <taxon>Poales</taxon>
        <taxon>Poaceae</taxon>
        <taxon>BOP clade</taxon>
        <taxon>Pooideae</taxon>
        <taxon>Triticodae</taxon>
        <taxon>Triticeae</taxon>
        <taxon>Triticinae</taxon>
        <taxon>Triticum</taxon>
    </lineage>
</organism>
<dbReference type="EMBL" id="KD103545">
    <property type="protein sequence ID" value="EMS60916.1"/>
    <property type="molecule type" value="Genomic_DNA"/>
</dbReference>
<proteinExistence type="predicted"/>
<accession>M7ZMN6</accession>